<keyword evidence="2" id="KW-0539">Nucleus</keyword>
<dbReference type="SMART" id="SM00558">
    <property type="entry name" value="JmjC"/>
    <property type="match status" value="1"/>
</dbReference>
<comment type="subcellular location">
    <subcellularLocation>
        <location evidence="1">Nucleus</location>
    </subcellularLocation>
</comment>
<evidence type="ECO:0000256" key="2">
    <source>
        <dbReference type="ARBA" id="ARBA00023242"/>
    </source>
</evidence>
<evidence type="ECO:0000256" key="1">
    <source>
        <dbReference type="ARBA" id="ARBA00004123"/>
    </source>
</evidence>
<protein>
    <recommendedName>
        <fullName evidence="4">JmjC domain-containing protein</fullName>
    </recommendedName>
</protein>
<feature type="domain" description="JmjC" evidence="4">
    <location>
        <begin position="200"/>
        <end position="361"/>
    </location>
</feature>
<evidence type="ECO:0000313" key="5">
    <source>
        <dbReference type="EMBL" id="CAD8070165.1"/>
    </source>
</evidence>
<dbReference type="Proteomes" id="UP000688137">
    <property type="component" value="Unassembled WGS sequence"/>
</dbReference>
<sequence>MQKYLLDNLPLSLQERNLLYANGQQVYDQVMKDGGFVKVFCQRELPAYLKEDDWVSFYQSKVIVYEYKSMVDGSCIGKPYYYNYSEMLKIYEEKQLSWLKHQISILTIDPKALEMINVFFNFEALKQNHGNQTIDIRVQQPGYDSFLPCKINQQLEGMKIMDYVDYLNDPSKFIKKEGLSVDQRLFAVNVNMQGWDKEINHLKQFLPKCLRPQGENDGLSYLRQEIDGVNIPQIYIKTDGVWTGGHQENLSVNAININHGPADCIWITVDNENVQKLRQKVLELYDTDIFKNEGLWFKEPEFFLKNGIPFRYTLQKKGDVVILGAGCLHWVKSLGQTINTAWNQVALDDMTLEAMSERHKLNKEINYRTVIPYKNLMLDLYIHEKSLSQMTIERIQLELQNFFDQENRKLHLIDPPSSQLIECCKEVQLCSKCEHEIFLYFYHDDEEYLCLDCVQNKSNHKSLPISMKYRYHCFYFLLQAQPTNCNQEFCCPYTGKTKCSIQQELKPAQFKYKAQPKLNSMLHGTDKMKKKKFDRMDYEIDAKTTVQNDKQKTRGRKQSIDKSQPTIKRNRNY</sequence>
<keyword evidence="6" id="KW-1185">Reference proteome</keyword>
<organism evidence="5 6">
    <name type="scientific">Paramecium primaurelia</name>
    <dbReference type="NCBI Taxonomy" id="5886"/>
    <lineage>
        <taxon>Eukaryota</taxon>
        <taxon>Sar</taxon>
        <taxon>Alveolata</taxon>
        <taxon>Ciliophora</taxon>
        <taxon>Intramacronucleata</taxon>
        <taxon>Oligohymenophorea</taxon>
        <taxon>Peniculida</taxon>
        <taxon>Parameciidae</taxon>
        <taxon>Paramecium</taxon>
    </lineage>
</organism>
<name>A0A8S1LW19_PARPR</name>
<dbReference type="InterPro" id="IPR051630">
    <property type="entry name" value="Corepressor-Demethylase"/>
</dbReference>
<evidence type="ECO:0000259" key="4">
    <source>
        <dbReference type="PROSITE" id="PS51184"/>
    </source>
</evidence>
<gene>
    <name evidence="5" type="ORF">PPRIM_AZ9-3.1.T0450091</name>
</gene>
<proteinExistence type="predicted"/>
<accession>A0A8S1LW19</accession>
<feature type="region of interest" description="Disordered" evidence="3">
    <location>
        <begin position="544"/>
        <end position="573"/>
    </location>
</feature>
<evidence type="ECO:0000313" key="6">
    <source>
        <dbReference type="Proteomes" id="UP000688137"/>
    </source>
</evidence>
<dbReference type="PROSITE" id="PS51184">
    <property type="entry name" value="JMJC"/>
    <property type="match status" value="1"/>
</dbReference>
<dbReference type="InterPro" id="IPR003347">
    <property type="entry name" value="JmjC_dom"/>
</dbReference>
<dbReference type="PANTHER" id="PTHR14017">
    <property type="entry name" value="LYSINE-SPECIFIC DEMETHYLASE"/>
    <property type="match status" value="1"/>
</dbReference>
<reference evidence="5" key="1">
    <citation type="submission" date="2021-01" db="EMBL/GenBank/DDBJ databases">
        <authorList>
            <consortium name="Genoscope - CEA"/>
            <person name="William W."/>
        </authorList>
    </citation>
    <scope>NUCLEOTIDE SEQUENCE</scope>
</reference>
<dbReference type="Pfam" id="PF02373">
    <property type="entry name" value="JmjC"/>
    <property type="match status" value="1"/>
</dbReference>
<dbReference type="PANTHER" id="PTHR14017:SF28">
    <property type="entry name" value="CHROMOSOME UNDETERMINED SCAFFOLD_98, WHOLE GENOME SHOTGUN SEQUENCE"/>
    <property type="match status" value="1"/>
</dbReference>
<dbReference type="AlphaFoldDB" id="A0A8S1LW19"/>
<dbReference type="GO" id="GO:0005634">
    <property type="term" value="C:nucleus"/>
    <property type="evidence" value="ECO:0007669"/>
    <property type="project" value="UniProtKB-SubCell"/>
</dbReference>
<evidence type="ECO:0000256" key="3">
    <source>
        <dbReference type="SAM" id="MobiDB-lite"/>
    </source>
</evidence>
<comment type="caution">
    <text evidence="5">The sequence shown here is derived from an EMBL/GenBank/DDBJ whole genome shotgun (WGS) entry which is preliminary data.</text>
</comment>
<dbReference type="EMBL" id="CAJJDM010000045">
    <property type="protein sequence ID" value="CAD8070165.1"/>
    <property type="molecule type" value="Genomic_DNA"/>
</dbReference>